<dbReference type="Proteomes" id="UP001620409">
    <property type="component" value="Unassembled WGS sequence"/>
</dbReference>
<gene>
    <name evidence="1" type="ORF">ISP18_04785</name>
</gene>
<evidence type="ECO:0000313" key="2">
    <source>
        <dbReference type="Proteomes" id="UP001620409"/>
    </source>
</evidence>
<reference evidence="1 2" key="1">
    <citation type="submission" date="2020-10" db="EMBL/GenBank/DDBJ databases">
        <title>Phylogeny of dyella-like bacteria.</title>
        <authorList>
            <person name="Fu J."/>
        </authorList>
    </citation>
    <scope>NUCLEOTIDE SEQUENCE [LARGE SCALE GENOMIC DNA]</scope>
    <source>
        <strain evidence="1 2">DHG40</strain>
    </source>
</reference>
<keyword evidence="2" id="KW-1185">Reference proteome</keyword>
<name>A0ABW8IHW7_9GAMM</name>
<accession>A0ABW8IHW7</accession>
<sequence>MSARRFAMERSSSLLLASSLPAVITRIITRISPWLFRELHLMPASPRKQSDFSVFEAAPTWSCEGFHALQAEWIPHSERSAVEAFIGVPPTHVVDRATRKANPAHTHSLHAVA</sequence>
<evidence type="ECO:0000313" key="1">
    <source>
        <dbReference type="EMBL" id="MFK2853899.1"/>
    </source>
</evidence>
<proteinExistence type="predicted"/>
<dbReference type="EMBL" id="JADIKI010000021">
    <property type="protein sequence ID" value="MFK2853899.1"/>
    <property type="molecule type" value="Genomic_DNA"/>
</dbReference>
<dbReference type="RefSeq" id="WP_380017533.1">
    <property type="nucleotide sequence ID" value="NZ_JBHRXW010000010.1"/>
</dbReference>
<organism evidence="1 2">
    <name type="scientific">Dyella humi</name>
    <dbReference type="NCBI Taxonomy" id="1770547"/>
    <lineage>
        <taxon>Bacteria</taxon>
        <taxon>Pseudomonadati</taxon>
        <taxon>Pseudomonadota</taxon>
        <taxon>Gammaproteobacteria</taxon>
        <taxon>Lysobacterales</taxon>
        <taxon>Rhodanobacteraceae</taxon>
        <taxon>Dyella</taxon>
    </lineage>
</organism>
<protein>
    <submittedName>
        <fullName evidence="1">Uncharacterized protein</fullName>
    </submittedName>
</protein>
<comment type="caution">
    <text evidence="1">The sequence shown here is derived from an EMBL/GenBank/DDBJ whole genome shotgun (WGS) entry which is preliminary data.</text>
</comment>